<keyword evidence="2 6" id="KW-0699">rRNA-binding</keyword>
<name>C9N1U1_9FUSO</name>
<reference evidence="9 10" key="1">
    <citation type="submission" date="2009-09" db="EMBL/GenBank/DDBJ databases">
        <authorList>
            <person name="Weinstock G."/>
            <person name="Sodergren E."/>
            <person name="Clifton S."/>
            <person name="Fulton L."/>
            <person name="Fulton B."/>
            <person name="Courtney L."/>
            <person name="Fronick C."/>
            <person name="Harrison M."/>
            <person name="Strong C."/>
            <person name="Farmer C."/>
            <person name="Delahaunty K."/>
            <person name="Markovic C."/>
            <person name="Hall O."/>
            <person name="Minx P."/>
            <person name="Tomlinson C."/>
            <person name="Mitreva M."/>
            <person name="Nelson J."/>
            <person name="Hou S."/>
            <person name="Wollam A."/>
            <person name="Pepin K.H."/>
            <person name="Johnson M."/>
            <person name="Bhonagiri V."/>
            <person name="Nash W.E."/>
            <person name="Warren W."/>
            <person name="Chinwalla A."/>
            <person name="Mardis E.R."/>
            <person name="Wilson R.K."/>
        </authorList>
    </citation>
    <scope>NUCLEOTIDE SEQUENCE [LARGE SCALE GENOMIC DNA]</scope>
    <source>
        <strain evidence="9 10">F0254</strain>
    </source>
</reference>
<dbReference type="Gene3D" id="1.10.455.10">
    <property type="entry name" value="Ribosomal protein S7 domain"/>
    <property type="match status" value="1"/>
</dbReference>
<feature type="domain" description="Small ribosomal subunit protein uS7" evidence="8">
    <location>
        <begin position="2"/>
        <end position="139"/>
    </location>
</feature>
<accession>C9N1U1</accession>
<gene>
    <name evidence="6 9" type="primary">rpsG</name>
    <name evidence="9" type="ORF">GCWU000323_02816</name>
</gene>
<keyword evidence="4 6" id="KW-0689">Ribosomal protein</keyword>
<dbReference type="InterPro" id="IPR036823">
    <property type="entry name" value="Ribosomal_uS7_dom_sf"/>
</dbReference>
<dbReference type="GO" id="GO:0000049">
    <property type="term" value="F:tRNA binding"/>
    <property type="evidence" value="ECO:0007669"/>
    <property type="project" value="UniProtKB-UniRule"/>
</dbReference>
<dbReference type="GO" id="GO:0003735">
    <property type="term" value="F:structural constituent of ribosome"/>
    <property type="evidence" value="ECO:0007669"/>
    <property type="project" value="InterPro"/>
</dbReference>
<dbReference type="InterPro" id="IPR023798">
    <property type="entry name" value="Ribosomal_uS7_dom"/>
</dbReference>
<comment type="similarity">
    <text evidence="1 6 7">Belongs to the universal ribosomal protein uS7 family.</text>
</comment>
<evidence type="ECO:0000256" key="6">
    <source>
        <dbReference type="HAMAP-Rule" id="MF_00480"/>
    </source>
</evidence>
<evidence type="ECO:0000256" key="4">
    <source>
        <dbReference type="ARBA" id="ARBA00022980"/>
    </source>
</evidence>
<dbReference type="NCBIfam" id="TIGR01029">
    <property type="entry name" value="rpsG_bact"/>
    <property type="match status" value="1"/>
</dbReference>
<sequence>MSRRRRAERRDVLPDSQFNDKVVTKFINGLMKDGKKSLAEHIFYSALQQITEETQEEGIEVFRRAMENVRPQLEVRSRRIGGATYQVPVEVRKERQQTLAIRWLVRYTRERKEYGMVAKLKKELIAAANNEGGSIKKKKIHIKWLKQIERSRITNGNFVCLKKIVKYSKMFVFLRNSFFQNWIYKNIVSNFKYTL</sequence>
<evidence type="ECO:0000256" key="3">
    <source>
        <dbReference type="ARBA" id="ARBA00022884"/>
    </source>
</evidence>
<proteinExistence type="inferred from homology"/>
<keyword evidence="6" id="KW-0820">tRNA-binding</keyword>
<dbReference type="SUPFAM" id="SSF47973">
    <property type="entry name" value="Ribosomal protein S7"/>
    <property type="match status" value="1"/>
</dbReference>
<dbReference type="eggNOG" id="COG0049">
    <property type="taxonomic scope" value="Bacteria"/>
</dbReference>
<evidence type="ECO:0000256" key="5">
    <source>
        <dbReference type="ARBA" id="ARBA00023274"/>
    </source>
</evidence>
<dbReference type="Pfam" id="PF00177">
    <property type="entry name" value="Ribosomal_S7"/>
    <property type="match status" value="1"/>
</dbReference>
<dbReference type="InterPro" id="IPR005717">
    <property type="entry name" value="Ribosomal_uS7_bac/org-type"/>
</dbReference>
<evidence type="ECO:0000313" key="10">
    <source>
        <dbReference type="Proteomes" id="UP000006233"/>
    </source>
</evidence>
<dbReference type="GO" id="GO:0019843">
    <property type="term" value="F:rRNA binding"/>
    <property type="evidence" value="ECO:0007669"/>
    <property type="project" value="UniProtKB-UniRule"/>
</dbReference>
<comment type="caution">
    <text evidence="9">The sequence shown here is derived from an EMBL/GenBank/DDBJ whole genome shotgun (WGS) entry which is preliminary data.</text>
</comment>
<comment type="subunit">
    <text evidence="6">Part of the 30S ribosomal subunit. Contacts proteins S9 and S11.</text>
</comment>
<dbReference type="CDD" id="cd14869">
    <property type="entry name" value="uS7_Bacteria"/>
    <property type="match status" value="1"/>
</dbReference>
<dbReference type="Proteomes" id="UP000006233">
    <property type="component" value="Unassembled WGS sequence"/>
</dbReference>
<evidence type="ECO:0000259" key="8">
    <source>
        <dbReference type="Pfam" id="PF00177"/>
    </source>
</evidence>
<dbReference type="PROSITE" id="PS00052">
    <property type="entry name" value="RIBOSOMAL_S7"/>
    <property type="match status" value="1"/>
</dbReference>
<dbReference type="GO" id="GO:0015935">
    <property type="term" value="C:small ribosomal subunit"/>
    <property type="evidence" value="ECO:0007669"/>
    <property type="project" value="InterPro"/>
</dbReference>
<organism evidence="9 10">
    <name type="scientific">Leptotrichia hofstadii F0254</name>
    <dbReference type="NCBI Taxonomy" id="634994"/>
    <lineage>
        <taxon>Bacteria</taxon>
        <taxon>Fusobacteriati</taxon>
        <taxon>Fusobacteriota</taxon>
        <taxon>Fusobacteriia</taxon>
        <taxon>Fusobacteriales</taxon>
        <taxon>Leptotrichiaceae</taxon>
        <taxon>Leptotrichia</taxon>
    </lineage>
</organism>
<dbReference type="InterPro" id="IPR000235">
    <property type="entry name" value="Ribosomal_uS7"/>
</dbReference>
<keyword evidence="3 6" id="KW-0694">RNA-binding</keyword>
<dbReference type="STRING" id="634994.GCWU000323_02816"/>
<evidence type="ECO:0000313" key="9">
    <source>
        <dbReference type="EMBL" id="EEX73111.1"/>
    </source>
</evidence>
<dbReference type="InterPro" id="IPR020606">
    <property type="entry name" value="Ribosomal_uS7_CS"/>
</dbReference>
<dbReference type="HOGENOM" id="CLU_072226_1_1_0"/>
<dbReference type="AlphaFoldDB" id="C9N1U1"/>
<dbReference type="GO" id="GO:0006412">
    <property type="term" value="P:translation"/>
    <property type="evidence" value="ECO:0007669"/>
    <property type="project" value="UniProtKB-UniRule"/>
</dbReference>
<dbReference type="PANTHER" id="PTHR11205">
    <property type="entry name" value="RIBOSOMAL PROTEIN S7"/>
    <property type="match status" value="1"/>
</dbReference>
<evidence type="ECO:0000256" key="7">
    <source>
        <dbReference type="RuleBase" id="RU003619"/>
    </source>
</evidence>
<dbReference type="FunFam" id="1.10.455.10:FF:000001">
    <property type="entry name" value="30S ribosomal protein S7"/>
    <property type="match status" value="1"/>
</dbReference>
<evidence type="ECO:0000256" key="2">
    <source>
        <dbReference type="ARBA" id="ARBA00022730"/>
    </source>
</evidence>
<protein>
    <recommendedName>
        <fullName evidence="6">Small ribosomal subunit protein uS7</fullName>
    </recommendedName>
</protein>
<dbReference type="HAMAP" id="MF_00480_B">
    <property type="entry name" value="Ribosomal_uS7_B"/>
    <property type="match status" value="1"/>
</dbReference>
<dbReference type="EMBL" id="ACVB02000034">
    <property type="protein sequence ID" value="EEX73111.1"/>
    <property type="molecule type" value="Genomic_DNA"/>
</dbReference>
<keyword evidence="5 6" id="KW-0687">Ribonucleoprotein</keyword>
<evidence type="ECO:0000256" key="1">
    <source>
        <dbReference type="ARBA" id="ARBA00007151"/>
    </source>
</evidence>
<comment type="function">
    <text evidence="6">One of the primary rRNA binding proteins, it binds directly to 16S rRNA where it nucleates assembly of the head domain of the 30S subunit. Is located at the subunit interface close to the decoding center, probably blocks exit of the E-site tRNA.</text>
</comment>